<name>A0A7L7KPS5_9MOLU</name>
<dbReference type="KEGG" id="xcl:G4Z02_02560"/>
<gene>
    <name evidence="2" type="ORF">G4Z02_02560</name>
</gene>
<keyword evidence="3" id="KW-1185">Reference proteome</keyword>
<evidence type="ECO:0000256" key="1">
    <source>
        <dbReference type="SAM" id="SignalP"/>
    </source>
</evidence>
<organism evidence="2 3">
    <name type="scientific">Candidatus Xianfuyuplasma coldseepsis</name>
    <dbReference type="NCBI Taxonomy" id="2782163"/>
    <lineage>
        <taxon>Bacteria</taxon>
        <taxon>Bacillati</taxon>
        <taxon>Mycoplasmatota</taxon>
        <taxon>Mollicutes</taxon>
        <taxon>Candidatus Izemoplasmatales</taxon>
        <taxon>Candidatus Izemoplasmataceae</taxon>
        <taxon>Candidatus Xianfuyuplasma</taxon>
    </lineage>
</organism>
<feature type="signal peptide" evidence="1">
    <location>
        <begin position="1"/>
        <end position="23"/>
    </location>
</feature>
<protein>
    <recommendedName>
        <fullName evidence="4">Membrane lipoprotein</fullName>
    </recommendedName>
</protein>
<dbReference type="RefSeq" id="WP_258878296.1">
    <property type="nucleotide sequence ID" value="NZ_CP048914.1"/>
</dbReference>
<accession>A0A7L7KPS5</accession>
<dbReference type="EMBL" id="CP048914">
    <property type="protein sequence ID" value="QMS84677.1"/>
    <property type="molecule type" value="Genomic_DNA"/>
</dbReference>
<evidence type="ECO:0000313" key="2">
    <source>
        <dbReference type="EMBL" id="QMS84677.1"/>
    </source>
</evidence>
<keyword evidence="1" id="KW-0732">Signal</keyword>
<evidence type="ECO:0008006" key="4">
    <source>
        <dbReference type="Google" id="ProtNLM"/>
    </source>
</evidence>
<reference evidence="2 3" key="1">
    <citation type="submission" date="2020-02" db="EMBL/GenBank/DDBJ databases">
        <authorList>
            <person name="Zheng R.K."/>
            <person name="Sun C.M."/>
        </authorList>
    </citation>
    <scope>NUCLEOTIDE SEQUENCE [LARGE SCALE GENOMIC DNA]</scope>
    <source>
        <strain evidence="3">zrk13</strain>
    </source>
</reference>
<proteinExistence type="predicted"/>
<dbReference type="AlphaFoldDB" id="A0A7L7KPS5"/>
<dbReference type="PROSITE" id="PS51257">
    <property type="entry name" value="PROKAR_LIPOPROTEIN"/>
    <property type="match status" value="1"/>
</dbReference>
<dbReference type="Proteomes" id="UP000514720">
    <property type="component" value="Chromosome"/>
</dbReference>
<sequence>MKKVMLAVTIVLVLFLSSCRYNAEKWDLQTVIDQSYGYTNGTSQYVRYDLLFLDPSSGYVITYNYAFSDYGVYIEMNNETTTTETYLQYYAGNPNVGGRYTYNSSDDTWEYQGDINYAGAIDYGLYLRLLSNLENYYDIENTTIEGDYQVVQALTNDNLYIKVRIDNDGYIDHAVEFTFADGKEVVLTEYFYAEIGKTNFYIPDDYLN</sequence>
<feature type="chain" id="PRO_5029467710" description="Membrane lipoprotein" evidence="1">
    <location>
        <begin position="24"/>
        <end position="208"/>
    </location>
</feature>
<evidence type="ECO:0000313" key="3">
    <source>
        <dbReference type="Proteomes" id="UP000514720"/>
    </source>
</evidence>